<protein>
    <recommendedName>
        <fullName evidence="2">GH29D-like beta-sandwich domain-containing protein</fullName>
    </recommendedName>
</protein>
<dbReference type="Gene3D" id="3.40.50.1110">
    <property type="entry name" value="SGNH hydrolase"/>
    <property type="match status" value="1"/>
</dbReference>
<evidence type="ECO:0000313" key="4">
    <source>
        <dbReference type="Proteomes" id="UP000590740"/>
    </source>
</evidence>
<dbReference type="AlphaFoldDB" id="A0A7W8DJV7"/>
<feature type="domain" description="GH29D-like beta-sandwich" evidence="2">
    <location>
        <begin position="152"/>
        <end position="211"/>
    </location>
</feature>
<sequence>MSLLVSLWLTAVSAMTLHAAEKALPACNRLRFEPLPGTEQAMVGAKLEGSNTSRTEGYVTLTTINAVAAKSWSEVKFENVKLYRWLRLSMPAGATAKMGKVEVYSGDRLLAGGENKGAIFTPFVEGKDAVNDSAIGFDLFATATPNRPAFNPAGNDLDQPTDVKLSGPREAIIRYTLDGSTPTVEHGETYSKPIHVEKNTTITAVTIDPDRAAPSLPVPVTYLVKDQTKSGLFTAHIGNSLTGTCGGFWRYARTAGYAHHQESFLRPGALTRENWAVATGEYKNDKLATAKEMQSQKRGTATWDEHWSKIGKVDLITLQPRDFDLDKEIAAEISFIRKFREKSPDMQPWLYCEWVEMKRARPSDAGTVPSYQMKKTFPALTWEESMSAMLLYVEELQHRLNPQISDGKTAHIIPSALAMGWIKNMIDHGQFPGVKPGSFYPLLFNDQVHPASGPIHNSANGAYLVDLTWYSAFYREAPEGKTLPIETTLTPEQARVIERLAWDVVKNYPDCGLYEEGKEPCGKPEFGNDGKIITLKSSTQGAWFRYTLDGTTPTRTRGYVYCGAISVQPGIQVKAIAYKSGMADSEITSP</sequence>
<feature type="signal peptide" evidence="1">
    <location>
        <begin position="1"/>
        <end position="19"/>
    </location>
</feature>
<dbReference type="InterPro" id="IPR026876">
    <property type="entry name" value="Fn3_assoc_repeat"/>
</dbReference>
<evidence type="ECO:0000256" key="1">
    <source>
        <dbReference type="SAM" id="SignalP"/>
    </source>
</evidence>
<keyword evidence="4" id="KW-1185">Reference proteome</keyword>
<organism evidence="3 4">
    <name type="scientific">Prosthecobacter vanneervenii</name>
    <dbReference type="NCBI Taxonomy" id="48466"/>
    <lineage>
        <taxon>Bacteria</taxon>
        <taxon>Pseudomonadati</taxon>
        <taxon>Verrucomicrobiota</taxon>
        <taxon>Verrucomicrobiia</taxon>
        <taxon>Verrucomicrobiales</taxon>
        <taxon>Verrucomicrobiaceae</taxon>
        <taxon>Prosthecobacter</taxon>
    </lineage>
</organism>
<keyword evidence="1" id="KW-0732">Signal</keyword>
<gene>
    <name evidence="3" type="ORF">HNQ65_001997</name>
</gene>
<dbReference type="Gene3D" id="2.60.120.260">
    <property type="entry name" value="Galactose-binding domain-like"/>
    <property type="match status" value="1"/>
</dbReference>
<dbReference type="InterPro" id="IPR036514">
    <property type="entry name" value="SGNH_hydro_sf"/>
</dbReference>
<evidence type="ECO:0000259" key="2">
    <source>
        <dbReference type="Pfam" id="PF13290"/>
    </source>
</evidence>
<reference evidence="3 4" key="1">
    <citation type="submission" date="2020-08" db="EMBL/GenBank/DDBJ databases">
        <title>Genomic Encyclopedia of Type Strains, Phase IV (KMG-IV): sequencing the most valuable type-strain genomes for metagenomic binning, comparative biology and taxonomic classification.</title>
        <authorList>
            <person name="Goeker M."/>
        </authorList>
    </citation>
    <scope>NUCLEOTIDE SEQUENCE [LARGE SCALE GENOMIC DNA]</scope>
    <source>
        <strain evidence="3 4">DSM 12252</strain>
    </source>
</reference>
<dbReference type="Proteomes" id="UP000590740">
    <property type="component" value="Unassembled WGS sequence"/>
</dbReference>
<dbReference type="RefSeq" id="WP_221306102.1">
    <property type="nucleotide sequence ID" value="NZ_JACHIG010000003.1"/>
</dbReference>
<feature type="chain" id="PRO_5030680334" description="GH29D-like beta-sandwich domain-containing protein" evidence="1">
    <location>
        <begin position="20"/>
        <end position="590"/>
    </location>
</feature>
<evidence type="ECO:0000313" key="3">
    <source>
        <dbReference type="EMBL" id="MBB5032420.1"/>
    </source>
</evidence>
<comment type="caution">
    <text evidence="3">The sequence shown here is derived from an EMBL/GenBank/DDBJ whole genome shotgun (WGS) entry which is preliminary data.</text>
</comment>
<accession>A0A7W8DJV7</accession>
<dbReference type="Pfam" id="PF13287">
    <property type="entry name" value="Fn3_assoc"/>
    <property type="match status" value="1"/>
</dbReference>
<dbReference type="GO" id="GO:0016788">
    <property type="term" value="F:hydrolase activity, acting on ester bonds"/>
    <property type="evidence" value="ECO:0007669"/>
    <property type="project" value="UniProtKB-ARBA"/>
</dbReference>
<proteinExistence type="predicted"/>
<name>A0A7W8DJV7_9BACT</name>
<dbReference type="EMBL" id="JACHIG010000003">
    <property type="protein sequence ID" value="MBB5032420.1"/>
    <property type="molecule type" value="Genomic_DNA"/>
</dbReference>
<dbReference type="Pfam" id="PF13290">
    <property type="entry name" value="CHB_HEX_C_1"/>
    <property type="match status" value="1"/>
</dbReference>
<dbReference type="InterPro" id="IPR059177">
    <property type="entry name" value="GH29D-like_dom"/>
</dbReference>